<evidence type="ECO:0000256" key="1">
    <source>
        <dbReference type="ARBA" id="ARBA00009991"/>
    </source>
</evidence>
<reference evidence="9" key="1">
    <citation type="submission" date="2019-11" db="UniProtKB">
        <authorList>
            <consortium name="WormBaseParasite"/>
        </authorList>
    </citation>
    <scope>IDENTIFICATION</scope>
</reference>
<name>A0A5K3FHL2_MESCO</name>
<comment type="catalytic activity">
    <reaction evidence="5">
        <text>an N-terminal L-alpha-aminoacyl-[protein] + L-arginyl-tRNA(Arg) = an N-terminal L-arginyl-L-aminoacyl-[protein] + tRNA(Arg) + H(+)</text>
        <dbReference type="Rhea" id="RHEA:10208"/>
        <dbReference type="Rhea" id="RHEA-COMP:9658"/>
        <dbReference type="Rhea" id="RHEA-COMP:9673"/>
        <dbReference type="Rhea" id="RHEA-COMP:10636"/>
        <dbReference type="Rhea" id="RHEA-COMP:10638"/>
        <dbReference type="ChEBI" id="CHEBI:15378"/>
        <dbReference type="ChEBI" id="CHEBI:78442"/>
        <dbReference type="ChEBI" id="CHEBI:78513"/>
        <dbReference type="ChEBI" id="CHEBI:78597"/>
        <dbReference type="ChEBI" id="CHEBI:83562"/>
        <dbReference type="EC" id="2.3.2.8"/>
    </reaction>
</comment>
<evidence type="ECO:0000256" key="5">
    <source>
        <dbReference type="PIRNR" id="PIRNR037207"/>
    </source>
</evidence>
<accession>A0A5K3FHL2</accession>
<dbReference type="GO" id="GO:0005737">
    <property type="term" value="C:cytoplasm"/>
    <property type="evidence" value="ECO:0007669"/>
    <property type="project" value="TreeGrafter"/>
</dbReference>
<evidence type="ECO:0000313" key="9">
    <source>
        <dbReference type="WBParaSite" id="MCU_008554-RA"/>
    </source>
</evidence>
<dbReference type="PANTHER" id="PTHR21367:SF1">
    <property type="entry name" value="ARGINYL-TRNA--PROTEIN TRANSFERASE 1"/>
    <property type="match status" value="1"/>
</dbReference>
<dbReference type="InterPro" id="IPR017137">
    <property type="entry name" value="Arg-tRNA-P_Trfase_1_euk"/>
</dbReference>
<protein>
    <recommendedName>
        <fullName evidence="5">Arginyl-tRNA--protein transferase 1</fullName>
        <shortName evidence="5">Arginyltransferase 1</shortName>
        <shortName evidence="5">R-transferase 1</shortName>
        <ecNumber evidence="5">2.3.2.8</ecNumber>
    </recommendedName>
    <alternativeName>
        <fullName evidence="5">Arginine-tRNA--protein transferase 1</fullName>
    </alternativeName>
</protein>
<keyword evidence="3 5" id="KW-0833">Ubl conjugation pathway</keyword>
<feature type="region of interest" description="Disordered" evidence="6">
    <location>
        <begin position="103"/>
        <end position="165"/>
    </location>
</feature>
<evidence type="ECO:0000259" key="8">
    <source>
        <dbReference type="Pfam" id="PF04377"/>
    </source>
</evidence>
<dbReference type="WBParaSite" id="MCU_008554-RA">
    <property type="protein sequence ID" value="MCU_008554-RA"/>
    <property type="gene ID" value="MCU_008554"/>
</dbReference>
<evidence type="ECO:0000256" key="4">
    <source>
        <dbReference type="ARBA" id="ARBA00023315"/>
    </source>
</evidence>
<keyword evidence="2 5" id="KW-0808">Transferase</keyword>
<dbReference type="InterPro" id="IPR007472">
    <property type="entry name" value="N-end_Aminoacyl_Trfase_C"/>
</dbReference>
<dbReference type="InterPro" id="IPR030700">
    <property type="entry name" value="N-end_Aminoacyl_Trfase"/>
</dbReference>
<sequence length="495" mass="56019">MFSLVKLYGEVDDSFCGYCKNNTAAKTTWYTSTGPLTVNDYKILIDHGWRRCGTLVYKPVNKKTCCPAYTIRCDAEAFRVSKSQKKVLRVMAEFLNKGEVPNAVKKSNNASYPTGCGGDKGDSAGDTSKHSEAVKPKASGDSEMATTARDPTTSSRSNSARKKRWKALQDRMARRAEASGIPFEELMRDYLIRRQRRLDKNKPKELEHYLSLVQPKEKAKHFLDVRLCRSSPRSTEFDLTFEEEFRLYSDYQITIHHDDATGIEHKGFIKFLVKSPLVSVHDSQAEAAGAPQFGSYHQQYWLDGKRLIAVGVVDLLPGCLSSVYLFYDPKFAFLHLGTYSALREIALVRHFHRTYGPSVASFADFTQYYMGFYIHSCVKMRYKALFSPSYLACPETYKWVPVEKCQRLLDQGKYARFAELADQQEEDPDSAVLLLPFSERLASMLPAKNFTIEGDVIITTVGIAASVIKKQALQVAREWVQLVGSTGTMRINYVN</sequence>
<proteinExistence type="inferred from homology"/>
<feature type="compositionally biased region" description="Polar residues" evidence="6">
    <location>
        <begin position="149"/>
        <end position="158"/>
    </location>
</feature>
<keyword evidence="4 5" id="KW-0012">Acyltransferase</keyword>
<comment type="function">
    <text evidence="5">Involved in the post-translational conjugation of arginine to the N-terminal aspartate or glutamate of a protein. This arginylation is required for degradation of the protein via the ubiquitin pathway.</text>
</comment>
<feature type="domain" description="N-end rule aminoacyl transferase C-terminal" evidence="8">
    <location>
        <begin position="243"/>
        <end position="393"/>
    </location>
</feature>
<feature type="compositionally biased region" description="Basic and acidic residues" evidence="6">
    <location>
        <begin position="119"/>
        <end position="140"/>
    </location>
</feature>
<comment type="similarity">
    <text evidence="1 5">Belongs to the R-transferase family.</text>
</comment>
<dbReference type="EC" id="2.3.2.8" evidence="5"/>
<dbReference type="GO" id="GO:0004057">
    <property type="term" value="F:arginyl-tRNA--protein transferase activity"/>
    <property type="evidence" value="ECO:0007669"/>
    <property type="project" value="UniProtKB-EC"/>
</dbReference>
<evidence type="ECO:0000256" key="6">
    <source>
        <dbReference type="SAM" id="MobiDB-lite"/>
    </source>
</evidence>
<feature type="domain" description="N-end aminoacyl transferase N-terminal" evidence="7">
    <location>
        <begin position="16"/>
        <end position="86"/>
    </location>
</feature>
<dbReference type="PANTHER" id="PTHR21367">
    <property type="entry name" value="ARGININE-TRNA-PROTEIN TRANSFERASE 1"/>
    <property type="match status" value="1"/>
</dbReference>
<dbReference type="AlphaFoldDB" id="A0A5K3FHL2"/>
<dbReference type="PIRSF" id="PIRSF037207">
    <property type="entry name" value="ATE1_euk"/>
    <property type="match status" value="1"/>
</dbReference>
<dbReference type="Pfam" id="PF04376">
    <property type="entry name" value="ATE_N"/>
    <property type="match status" value="1"/>
</dbReference>
<dbReference type="Pfam" id="PF04377">
    <property type="entry name" value="ATE_C"/>
    <property type="match status" value="1"/>
</dbReference>
<dbReference type="InterPro" id="IPR007471">
    <property type="entry name" value="N-end_Aminoacyl_Trfase_N"/>
</dbReference>
<evidence type="ECO:0000256" key="2">
    <source>
        <dbReference type="ARBA" id="ARBA00022679"/>
    </source>
</evidence>
<evidence type="ECO:0000259" key="7">
    <source>
        <dbReference type="Pfam" id="PF04376"/>
    </source>
</evidence>
<evidence type="ECO:0000256" key="3">
    <source>
        <dbReference type="ARBA" id="ARBA00022786"/>
    </source>
</evidence>
<organism evidence="9">
    <name type="scientific">Mesocestoides corti</name>
    <name type="common">Flatworm</name>
    <dbReference type="NCBI Taxonomy" id="53468"/>
    <lineage>
        <taxon>Eukaryota</taxon>
        <taxon>Metazoa</taxon>
        <taxon>Spiralia</taxon>
        <taxon>Lophotrochozoa</taxon>
        <taxon>Platyhelminthes</taxon>
        <taxon>Cestoda</taxon>
        <taxon>Eucestoda</taxon>
        <taxon>Cyclophyllidea</taxon>
        <taxon>Mesocestoididae</taxon>
        <taxon>Mesocestoides</taxon>
    </lineage>
</organism>